<evidence type="ECO:0000256" key="2">
    <source>
        <dbReference type="SAM" id="MobiDB-lite"/>
    </source>
</evidence>
<sequence>MGFFSSNKEAPSAQESIDKVEVGRTLLNKLEEAQPDPNVPAPDLSRQEALDSAIQKKLREELAKLRKQEKEVQKQIELALEKENLDKQAKPWFGRDKGQSSALLQQELERVRAQNEKYQRRSVTDYPELQEARVAMTQCFLYVHLLEY</sequence>
<dbReference type="InterPro" id="IPR012471">
    <property type="entry name" value="DUF1690"/>
</dbReference>
<organism evidence="3 4">
    <name type="scientific">Malassezia nana</name>
    <dbReference type="NCBI Taxonomy" id="180528"/>
    <lineage>
        <taxon>Eukaryota</taxon>
        <taxon>Fungi</taxon>
        <taxon>Dikarya</taxon>
        <taxon>Basidiomycota</taxon>
        <taxon>Ustilaginomycotina</taxon>
        <taxon>Malasseziomycetes</taxon>
        <taxon>Malasseziales</taxon>
        <taxon>Malasseziaceae</taxon>
        <taxon>Malassezia</taxon>
    </lineage>
</organism>
<protein>
    <submittedName>
        <fullName evidence="3">Uncharacterized protein</fullName>
    </submittedName>
</protein>
<name>A0AAF0J3C5_9BASI</name>
<evidence type="ECO:0000313" key="4">
    <source>
        <dbReference type="Proteomes" id="UP001213623"/>
    </source>
</evidence>
<dbReference type="Pfam" id="PF07956">
    <property type="entry name" value="DUF1690"/>
    <property type="match status" value="1"/>
</dbReference>
<keyword evidence="1" id="KW-0175">Coiled coil</keyword>
<proteinExistence type="predicted"/>
<dbReference type="Proteomes" id="UP001213623">
    <property type="component" value="Chromosome 5"/>
</dbReference>
<feature type="region of interest" description="Disordered" evidence="2">
    <location>
        <begin position="28"/>
        <end position="47"/>
    </location>
</feature>
<evidence type="ECO:0000256" key="1">
    <source>
        <dbReference type="SAM" id="Coils"/>
    </source>
</evidence>
<gene>
    <name evidence="3" type="ORF">MNAN1_003019</name>
</gene>
<dbReference type="AlphaFoldDB" id="A0AAF0J3C5"/>
<dbReference type="EMBL" id="CP119896">
    <property type="protein sequence ID" value="WFD28011.1"/>
    <property type="molecule type" value="Genomic_DNA"/>
</dbReference>
<reference evidence="3" key="1">
    <citation type="submission" date="2023-03" db="EMBL/GenBank/DDBJ databases">
        <title>Mating type loci evolution in Malassezia.</title>
        <authorList>
            <person name="Coelho M.A."/>
        </authorList>
    </citation>
    <scope>NUCLEOTIDE SEQUENCE</scope>
    <source>
        <strain evidence="3">CBS 9557</strain>
    </source>
</reference>
<keyword evidence="4" id="KW-1185">Reference proteome</keyword>
<evidence type="ECO:0000313" key="3">
    <source>
        <dbReference type="EMBL" id="WFD28011.1"/>
    </source>
</evidence>
<accession>A0AAF0J3C5</accession>
<feature type="coiled-coil region" evidence="1">
    <location>
        <begin position="55"/>
        <end position="121"/>
    </location>
</feature>